<keyword evidence="1" id="KW-1133">Transmembrane helix</keyword>
<sequence length="142" mass="16365">MNKWLQLVISYTLGLIFFAFFTLVAHLKPAGGLFYTLTAFDYGNLVNWLLLYPFARASVSRWRQLRRQGKTVDNRTFIRRAYDENGESFAQTEYNSAWASHGSPNGGSALLTFMLYGLVYIFAAVVDVWLVIRFVFVKRQKS</sequence>
<evidence type="ECO:0000256" key="1">
    <source>
        <dbReference type="SAM" id="Phobius"/>
    </source>
</evidence>
<comment type="caution">
    <text evidence="2">The sequence shown here is derived from an EMBL/GenBank/DDBJ whole genome shotgun (WGS) entry which is preliminary data.</text>
</comment>
<feature type="transmembrane region" description="Helical" evidence="1">
    <location>
        <begin position="113"/>
        <end position="136"/>
    </location>
</feature>
<gene>
    <name evidence="2" type="ORF">GB993_05605</name>
</gene>
<dbReference type="AlphaFoldDB" id="A0A6N9I1Y8"/>
<dbReference type="OrthoDB" id="2334831at2"/>
<protein>
    <submittedName>
        <fullName evidence="2">Uncharacterized protein</fullName>
    </submittedName>
</protein>
<dbReference type="RefSeq" id="WP_161003413.1">
    <property type="nucleotide sequence ID" value="NZ_WEZQ01000006.1"/>
</dbReference>
<keyword evidence="1" id="KW-0472">Membrane</keyword>
<dbReference type="Proteomes" id="UP000449209">
    <property type="component" value="Unassembled WGS sequence"/>
</dbReference>
<accession>A0A6N9I1Y8</accession>
<name>A0A6N9I1Y8_9LACO</name>
<dbReference type="EMBL" id="WEZQ01000006">
    <property type="protein sequence ID" value="MYV16975.1"/>
    <property type="molecule type" value="Genomic_DNA"/>
</dbReference>
<feature type="transmembrane region" description="Helical" evidence="1">
    <location>
        <begin position="6"/>
        <end position="25"/>
    </location>
</feature>
<proteinExistence type="predicted"/>
<organism evidence="2 3">
    <name type="scientific">Furfurilactobacillus milii</name>
    <dbReference type="NCBI Taxonomy" id="2888272"/>
    <lineage>
        <taxon>Bacteria</taxon>
        <taxon>Bacillati</taxon>
        <taxon>Bacillota</taxon>
        <taxon>Bacilli</taxon>
        <taxon>Lactobacillales</taxon>
        <taxon>Lactobacillaceae</taxon>
        <taxon>Furfurilactobacillus</taxon>
    </lineage>
</organism>
<reference evidence="2 3" key="1">
    <citation type="journal article" date="2019" name="Appl. Environ. Microbiol.">
        <title>Genetic determinants of hydroxycinnamic acid metabolism in heterofermentative lactobacilli.</title>
        <authorList>
            <person name="Gaur G."/>
            <person name="Oh J.H."/>
            <person name="Filannino P."/>
            <person name="Gobbetti M."/>
            <person name="van Pijkeren J.P."/>
            <person name="Ganzle M.G."/>
        </authorList>
    </citation>
    <scope>NUCLEOTIDE SEQUENCE [LARGE SCALE GENOMIC DNA]</scope>
    <source>
        <strain evidence="2 3">C5</strain>
    </source>
</reference>
<evidence type="ECO:0000313" key="3">
    <source>
        <dbReference type="Proteomes" id="UP000449209"/>
    </source>
</evidence>
<keyword evidence="1" id="KW-0812">Transmembrane</keyword>
<evidence type="ECO:0000313" key="2">
    <source>
        <dbReference type="EMBL" id="MYV16975.1"/>
    </source>
</evidence>